<comment type="caution">
    <text evidence="2">The sequence shown here is derived from an EMBL/GenBank/DDBJ whole genome shotgun (WGS) entry which is preliminary data.</text>
</comment>
<dbReference type="Proteomes" id="UP001595858">
    <property type="component" value="Unassembled WGS sequence"/>
</dbReference>
<dbReference type="EMBL" id="JBHSIY010000010">
    <property type="protein sequence ID" value="MFC4867803.1"/>
    <property type="molecule type" value="Genomic_DNA"/>
</dbReference>
<proteinExistence type="predicted"/>
<feature type="region of interest" description="Disordered" evidence="1">
    <location>
        <begin position="22"/>
        <end position="52"/>
    </location>
</feature>
<organism evidence="2 3">
    <name type="scientific">Streptomonospora arabica</name>
    <dbReference type="NCBI Taxonomy" id="412417"/>
    <lineage>
        <taxon>Bacteria</taxon>
        <taxon>Bacillati</taxon>
        <taxon>Actinomycetota</taxon>
        <taxon>Actinomycetes</taxon>
        <taxon>Streptosporangiales</taxon>
        <taxon>Nocardiopsidaceae</taxon>
        <taxon>Streptomonospora</taxon>
    </lineage>
</organism>
<evidence type="ECO:0000256" key="1">
    <source>
        <dbReference type="SAM" id="MobiDB-lite"/>
    </source>
</evidence>
<dbReference type="RefSeq" id="WP_344146040.1">
    <property type="nucleotide sequence ID" value="NZ_BAAAQI010000016.1"/>
</dbReference>
<name>A0ABV9SP05_9ACTN</name>
<protein>
    <submittedName>
        <fullName evidence="2">Uncharacterized protein</fullName>
    </submittedName>
</protein>
<sequence>MTQDLNSLARSLYDTIDHLISQHPDLAPRRPGTGFQPRLSDAGAPKPTSAPP</sequence>
<keyword evidence="3" id="KW-1185">Reference proteome</keyword>
<evidence type="ECO:0000313" key="2">
    <source>
        <dbReference type="EMBL" id="MFC4867803.1"/>
    </source>
</evidence>
<accession>A0ABV9SP05</accession>
<evidence type="ECO:0000313" key="3">
    <source>
        <dbReference type="Proteomes" id="UP001595858"/>
    </source>
</evidence>
<gene>
    <name evidence="2" type="ORF">ACFPCZ_14280</name>
</gene>
<reference evidence="3" key="1">
    <citation type="journal article" date="2019" name="Int. J. Syst. Evol. Microbiol.">
        <title>The Global Catalogue of Microorganisms (GCM) 10K type strain sequencing project: providing services to taxonomists for standard genome sequencing and annotation.</title>
        <authorList>
            <consortium name="The Broad Institute Genomics Platform"/>
            <consortium name="The Broad Institute Genome Sequencing Center for Infectious Disease"/>
            <person name="Wu L."/>
            <person name="Ma J."/>
        </authorList>
    </citation>
    <scope>NUCLEOTIDE SEQUENCE [LARGE SCALE GENOMIC DNA]</scope>
    <source>
        <strain evidence="3">CGMCC 4.7304</strain>
    </source>
</reference>